<dbReference type="RefSeq" id="WP_093395620.1">
    <property type="nucleotide sequence ID" value="NZ_FOUU01000007.1"/>
</dbReference>
<dbReference type="Gene3D" id="3.40.1580.10">
    <property type="entry name" value="SMI1/KNR4-like"/>
    <property type="match status" value="1"/>
</dbReference>
<dbReference type="SUPFAM" id="SSF160631">
    <property type="entry name" value="SMI1/KNR4-like"/>
    <property type="match status" value="1"/>
</dbReference>
<keyword evidence="3" id="KW-1185">Reference proteome</keyword>
<dbReference type="STRING" id="39841.SAMN05660836_02098"/>
<dbReference type="EMBL" id="FOUU01000007">
    <property type="protein sequence ID" value="SFM95169.1"/>
    <property type="molecule type" value="Genomic_DNA"/>
</dbReference>
<name>A0A1I4V1S5_9BACT</name>
<sequence>MNSRTSEKRISIQDFVKKELGVRLPDPVVRFLVAHEECLSDNPYDRSRWKSGFGDVHFICGTTRAFREQFENFPRELIIIGYLGEDSVIIDHRVNEMGLYVAVDVRNNGVYIVDSLGKAKKVGDSFSSWIEHFVSCLKDHPGETDKESFLKHIGEVLRRWRNKET</sequence>
<dbReference type="OrthoDB" id="275223at2"/>
<dbReference type="InterPro" id="IPR018958">
    <property type="entry name" value="Knr4/Smi1-like_dom"/>
</dbReference>
<evidence type="ECO:0000259" key="1">
    <source>
        <dbReference type="Pfam" id="PF09346"/>
    </source>
</evidence>
<reference evidence="2 3" key="1">
    <citation type="submission" date="2016-10" db="EMBL/GenBank/DDBJ databases">
        <authorList>
            <person name="de Groot N.N."/>
        </authorList>
    </citation>
    <scope>NUCLEOTIDE SEQUENCE [LARGE SCALE GENOMIC DNA]</scope>
    <source>
        <strain evidence="2 3">DSM 9990</strain>
    </source>
</reference>
<dbReference type="AlphaFoldDB" id="A0A1I4V1S5"/>
<protein>
    <recommendedName>
        <fullName evidence="1">Knr4/Smi1-like domain-containing protein</fullName>
    </recommendedName>
</protein>
<gene>
    <name evidence="2" type="ORF">SAMN05660836_02098</name>
</gene>
<dbReference type="Proteomes" id="UP000199611">
    <property type="component" value="Unassembled WGS sequence"/>
</dbReference>
<evidence type="ECO:0000313" key="3">
    <source>
        <dbReference type="Proteomes" id="UP000199611"/>
    </source>
</evidence>
<dbReference type="Pfam" id="PF09346">
    <property type="entry name" value="SMI1_KNR4"/>
    <property type="match status" value="1"/>
</dbReference>
<organism evidence="2 3">
    <name type="scientific">Thermodesulforhabdus norvegica</name>
    <dbReference type="NCBI Taxonomy" id="39841"/>
    <lineage>
        <taxon>Bacteria</taxon>
        <taxon>Pseudomonadati</taxon>
        <taxon>Thermodesulfobacteriota</taxon>
        <taxon>Syntrophobacteria</taxon>
        <taxon>Syntrophobacterales</taxon>
        <taxon>Thermodesulforhabdaceae</taxon>
        <taxon>Thermodesulforhabdus</taxon>
    </lineage>
</organism>
<evidence type="ECO:0000313" key="2">
    <source>
        <dbReference type="EMBL" id="SFM95169.1"/>
    </source>
</evidence>
<dbReference type="InterPro" id="IPR037883">
    <property type="entry name" value="Knr4/Smi1-like_sf"/>
</dbReference>
<proteinExistence type="predicted"/>
<feature type="domain" description="Knr4/Smi1-like" evidence="1">
    <location>
        <begin position="16"/>
        <end position="131"/>
    </location>
</feature>
<accession>A0A1I4V1S5</accession>